<dbReference type="VEuPathDB" id="FungiDB:CIMG_03098"/>
<dbReference type="KEGG" id="cim:CIMG_03098"/>
<name>J3KAL7_COCIM</name>
<proteinExistence type="predicted"/>
<dbReference type="RefSeq" id="XP_001243657.2">
    <property type="nucleotide sequence ID" value="XM_001243656.2"/>
</dbReference>
<accession>J3KAL7</accession>
<protein>
    <submittedName>
        <fullName evidence="1">Uncharacterized protein</fullName>
    </submittedName>
</protein>
<evidence type="ECO:0000313" key="1">
    <source>
        <dbReference type="EMBL" id="EAS32074.3"/>
    </source>
</evidence>
<keyword evidence="2" id="KW-1185">Reference proteome</keyword>
<dbReference type="EMBL" id="GG704916">
    <property type="protein sequence ID" value="EAS32074.3"/>
    <property type="molecule type" value="Genomic_DNA"/>
</dbReference>
<reference evidence="2" key="1">
    <citation type="journal article" date="2009" name="Genome Res.">
        <title>Comparative genomic analyses of the human fungal pathogens Coccidioides and their relatives.</title>
        <authorList>
            <person name="Sharpton T.J."/>
            <person name="Stajich J.E."/>
            <person name="Rounsley S.D."/>
            <person name="Gardner M.J."/>
            <person name="Wortman J.R."/>
            <person name="Jordar V.S."/>
            <person name="Maiti R."/>
            <person name="Kodira C.D."/>
            <person name="Neafsey D.E."/>
            <person name="Zeng Q."/>
            <person name="Hung C.-Y."/>
            <person name="McMahan C."/>
            <person name="Muszewska A."/>
            <person name="Grynberg M."/>
            <person name="Mandel M.A."/>
            <person name="Kellner E.M."/>
            <person name="Barker B.M."/>
            <person name="Galgiani J.N."/>
            <person name="Orbach M.J."/>
            <person name="Kirkland T.N."/>
            <person name="Cole G.T."/>
            <person name="Henn M.R."/>
            <person name="Birren B.W."/>
            <person name="Taylor J.W."/>
        </authorList>
    </citation>
    <scope>NUCLEOTIDE SEQUENCE [LARGE SCALE GENOMIC DNA]</scope>
    <source>
        <strain evidence="2">RS</strain>
    </source>
</reference>
<dbReference type="AlphaFoldDB" id="J3KAL7"/>
<dbReference type="GeneID" id="4564995"/>
<organism evidence="1 2">
    <name type="scientific">Coccidioides immitis (strain RS)</name>
    <name type="common">Valley fever fungus</name>
    <dbReference type="NCBI Taxonomy" id="246410"/>
    <lineage>
        <taxon>Eukaryota</taxon>
        <taxon>Fungi</taxon>
        <taxon>Dikarya</taxon>
        <taxon>Ascomycota</taxon>
        <taxon>Pezizomycotina</taxon>
        <taxon>Eurotiomycetes</taxon>
        <taxon>Eurotiomycetidae</taxon>
        <taxon>Onygenales</taxon>
        <taxon>Onygenaceae</taxon>
        <taxon>Coccidioides</taxon>
    </lineage>
</organism>
<gene>
    <name evidence="1" type="ORF">CIMG_03098</name>
</gene>
<sequence>MEWDFPPSSVQSRWDELVWELAAYHIIFEPGPRCSWGQASRLLQNVRSASTRKIQSGRLVGPISKGLAALLVEVLGRVLETHSLSKELNLSRSLTADAHSLSSAVKCAMLFQEFTNQPKPLVTTPFGFNQRCYNRLRWQDYTTYANG</sequence>
<evidence type="ECO:0000313" key="2">
    <source>
        <dbReference type="Proteomes" id="UP000001261"/>
    </source>
</evidence>
<dbReference type="InParanoid" id="J3KAL7"/>
<dbReference type="Proteomes" id="UP000001261">
    <property type="component" value="Unassembled WGS sequence"/>
</dbReference>
<reference evidence="2" key="2">
    <citation type="journal article" date="2010" name="Genome Res.">
        <title>Population genomic sequencing of Coccidioides fungi reveals recent hybridization and transposon control.</title>
        <authorList>
            <person name="Neafsey D.E."/>
            <person name="Barker B.M."/>
            <person name="Sharpton T.J."/>
            <person name="Stajich J.E."/>
            <person name="Park D.J."/>
            <person name="Whiston E."/>
            <person name="Hung C.-Y."/>
            <person name="McMahan C."/>
            <person name="White J."/>
            <person name="Sykes S."/>
            <person name="Heiman D."/>
            <person name="Young S."/>
            <person name="Zeng Q."/>
            <person name="Abouelleil A."/>
            <person name="Aftuck L."/>
            <person name="Bessette D."/>
            <person name="Brown A."/>
            <person name="FitzGerald M."/>
            <person name="Lui A."/>
            <person name="Macdonald J.P."/>
            <person name="Priest M."/>
            <person name="Orbach M.J."/>
            <person name="Galgiani J.N."/>
            <person name="Kirkland T.N."/>
            <person name="Cole G.T."/>
            <person name="Birren B.W."/>
            <person name="Henn M.R."/>
            <person name="Taylor J.W."/>
            <person name="Rounsley S.D."/>
        </authorList>
    </citation>
    <scope>GENOME REANNOTATION</scope>
    <source>
        <strain evidence="2">RS</strain>
    </source>
</reference>